<sequence>MDFDAFRESERAGWNARAALYDGATAQATVQSIPMLLHMVHVYPGAQLLDVGCGPGYLAGAAAALGAQVTGVDFADDMVAAAHARFPGLRFDSGDALSLPYADASFDIVASNIVLFHVTDPARAIAEAARVLRPGGRFAFSQWLGPDSSDLYRELFAVLNDHADLSRADPAPDAYALSEPAQARAALEAAGFETVETKVVQNILRAPDGDFFDFFMQFGVRVPLIVAAQDADVQSRIRAAMTDHMAAYRKPGGFEVPMPSILFSGQKS</sequence>
<dbReference type="Proteomes" id="UP001166293">
    <property type="component" value="Unassembled WGS sequence"/>
</dbReference>
<dbReference type="InterPro" id="IPR013216">
    <property type="entry name" value="Methyltransf_11"/>
</dbReference>
<proteinExistence type="predicted"/>
<evidence type="ECO:0000313" key="2">
    <source>
        <dbReference type="EMBL" id="MBV2360623.1"/>
    </source>
</evidence>
<keyword evidence="2" id="KW-0489">Methyltransferase</keyword>
<gene>
    <name evidence="2" type="ORF">KUH32_12625</name>
</gene>
<protein>
    <submittedName>
        <fullName evidence="2">Class I SAM-dependent methyltransferase</fullName>
    </submittedName>
</protein>
<organism evidence="2 3">
    <name type="scientific">Thalassococcus arenae</name>
    <dbReference type="NCBI Taxonomy" id="2851652"/>
    <lineage>
        <taxon>Bacteria</taxon>
        <taxon>Pseudomonadati</taxon>
        <taxon>Pseudomonadota</taxon>
        <taxon>Alphaproteobacteria</taxon>
        <taxon>Rhodobacterales</taxon>
        <taxon>Roseobacteraceae</taxon>
        <taxon>Thalassococcus</taxon>
    </lineage>
</organism>
<dbReference type="EMBL" id="JAHRWL010000002">
    <property type="protein sequence ID" value="MBV2360623.1"/>
    <property type="molecule type" value="Genomic_DNA"/>
</dbReference>
<dbReference type="Pfam" id="PF08241">
    <property type="entry name" value="Methyltransf_11"/>
    <property type="match status" value="1"/>
</dbReference>
<keyword evidence="3" id="KW-1185">Reference proteome</keyword>
<dbReference type="RefSeq" id="WP_217778894.1">
    <property type="nucleotide sequence ID" value="NZ_JAHRWL010000002.1"/>
</dbReference>
<dbReference type="GO" id="GO:0032259">
    <property type="term" value="P:methylation"/>
    <property type="evidence" value="ECO:0007669"/>
    <property type="project" value="UniProtKB-KW"/>
</dbReference>
<dbReference type="PANTHER" id="PTHR42912">
    <property type="entry name" value="METHYLTRANSFERASE"/>
    <property type="match status" value="1"/>
</dbReference>
<feature type="domain" description="Methyltransferase type 11" evidence="1">
    <location>
        <begin position="49"/>
        <end position="140"/>
    </location>
</feature>
<dbReference type="GO" id="GO:0008168">
    <property type="term" value="F:methyltransferase activity"/>
    <property type="evidence" value="ECO:0007669"/>
    <property type="project" value="UniProtKB-KW"/>
</dbReference>
<evidence type="ECO:0000259" key="1">
    <source>
        <dbReference type="Pfam" id="PF08241"/>
    </source>
</evidence>
<dbReference type="InterPro" id="IPR050508">
    <property type="entry name" value="Methyltransf_Superfamily"/>
</dbReference>
<reference evidence="2" key="1">
    <citation type="submission" date="2021-06" db="EMBL/GenBank/DDBJ databases">
        <title>Thalassococcus sp. CAU 1522 isolated from sea sand, Republic of Korea.</title>
        <authorList>
            <person name="Kim W."/>
        </authorList>
    </citation>
    <scope>NUCLEOTIDE SEQUENCE</scope>
    <source>
        <strain evidence="2">CAU 1522</strain>
    </source>
</reference>
<evidence type="ECO:0000313" key="3">
    <source>
        <dbReference type="Proteomes" id="UP001166293"/>
    </source>
</evidence>
<keyword evidence="2" id="KW-0808">Transferase</keyword>
<dbReference type="CDD" id="cd02440">
    <property type="entry name" value="AdoMet_MTases"/>
    <property type="match status" value="1"/>
</dbReference>
<comment type="caution">
    <text evidence="2">The sequence shown here is derived from an EMBL/GenBank/DDBJ whole genome shotgun (WGS) entry which is preliminary data.</text>
</comment>
<accession>A0ABS6N9C9</accession>
<name>A0ABS6N9C9_9RHOB</name>